<evidence type="ECO:0000256" key="2">
    <source>
        <dbReference type="ARBA" id="ARBA00007400"/>
    </source>
</evidence>
<feature type="transmembrane region" description="Helical" evidence="7">
    <location>
        <begin position="161"/>
        <end position="178"/>
    </location>
</feature>
<dbReference type="PANTHER" id="PTHR40074:SF2">
    <property type="entry name" value="O-ACETYLTRANSFERASE WECH"/>
    <property type="match status" value="1"/>
</dbReference>
<feature type="transmembrane region" description="Helical" evidence="7">
    <location>
        <begin position="212"/>
        <end position="229"/>
    </location>
</feature>
<keyword evidence="9" id="KW-0808">Transferase</keyword>
<evidence type="ECO:0000256" key="6">
    <source>
        <dbReference type="ARBA" id="ARBA00023136"/>
    </source>
</evidence>
<evidence type="ECO:0000256" key="4">
    <source>
        <dbReference type="ARBA" id="ARBA00022692"/>
    </source>
</evidence>
<keyword evidence="5 7" id="KW-1133">Transmembrane helix</keyword>
<keyword evidence="9" id="KW-0012">Acyltransferase</keyword>
<comment type="similarity">
    <text evidence="2">Belongs to the acyltransferase 3 family.</text>
</comment>
<feature type="domain" description="Acyltransferase 3" evidence="8">
    <location>
        <begin position="17"/>
        <end position="294"/>
    </location>
</feature>
<proteinExistence type="inferred from homology"/>
<feature type="transmembrane region" description="Helical" evidence="7">
    <location>
        <begin position="190"/>
        <end position="206"/>
    </location>
</feature>
<evidence type="ECO:0000256" key="1">
    <source>
        <dbReference type="ARBA" id="ARBA00004651"/>
    </source>
</evidence>
<accession>A0A6L3JVE5</accession>
<gene>
    <name evidence="9" type="ORF">F2Y87_23585</name>
</gene>
<feature type="transmembrane region" description="Helical" evidence="7">
    <location>
        <begin position="60"/>
        <end position="83"/>
    </location>
</feature>
<feature type="transmembrane region" description="Helical" evidence="7">
    <location>
        <begin position="16"/>
        <end position="39"/>
    </location>
</feature>
<feature type="transmembrane region" description="Helical" evidence="7">
    <location>
        <begin position="136"/>
        <end position="155"/>
    </location>
</feature>
<evidence type="ECO:0000313" key="9">
    <source>
        <dbReference type="EMBL" id="KAA5414527.1"/>
    </source>
</evidence>
<dbReference type="Pfam" id="PF01757">
    <property type="entry name" value="Acyl_transf_3"/>
    <property type="match status" value="1"/>
</dbReference>
<dbReference type="EMBL" id="VVYX01000038">
    <property type="protein sequence ID" value="KAA5414527.1"/>
    <property type="molecule type" value="Genomic_DNA"/>
</dbReference>
<protein>
    <submittedName>
        <fullName evidence="9">Acyltransferase</fullName>
    </submittedName>
</protein>
<sequence>MNKLLGGVGGDLVDTQQFICQLCKIAVPLYFLMSGYFLYNKKKLTSSTYKQILIKRVKSLIVPYLLWNLASLILNILGGNILFHSKDIGDILILFIKQTPSLGPINHPLWYLRDLFIFVLISPICYIIGKSVFKHVLFLVLILLWLIGLGDTITYDGFGGLLFFYSGILLNINDIDIYRKIKVLANRIHLYIAAYMICSILLVLYRDDLSGIYLKLCTLVGIWLFVSLLERHKNRLIKSHSWNLSQNSFFLYCMHGIFTGSVSGILTKIAIIVQHPLIFILLQVIIISGAIVVLCLFSKLVKNITPTAYSILSGGR</sequence>
<evidence type="ECO:0000259" key="8">
    <source>
        <dbReference type="Pfam" id="PF01757"/>
    </source>
</evidence>
<organism evidence="9 10">
    <name type="scientific">Bacteroides cellulosilyticus</name>
    <dbReference type="NCBI Taxonomy" id="246787"/>
    <lineage>
        <taxon>Bacteria</taxon>
        <taxon>Pseudomonadati</taxon>
        <taxon>Bacteroidota</taxon>
        <taxon>Bacteroidia</taxon>
        <taxon>Bacteroidales</taxon>
        <taxon>Bacteroidaceae</taxon>
        <taxon>Bacteroides</taxon>
    </lineage>
</organism>
<dbReference type="GO" id="GO:0005886">
    <property type="term" value="C:plasma membrane"/>
    <property type="evidence" value="ECO:0007669"/>
    <property type="project" value="UniProtKB-SubCell"/>
</dbReference>
<reference evidence="9 10" key="1">
    <citation type="journal article" date="2019" name="Nat. Med.">
        <title>A library of human gut bacterial isolates paired with longitudinal multiomics data enables mechanistic microbiome research.</title>
        <authorList>
            <person name="Poyet M."/>
            <person name="Groussin M."/>
            <person name="Gibbons S.M."/>
            <person name="Avila-Pacheco J."/>
            <person name="Jiang X."/>
            <person name="Kearney S.M."/>
            <person name="Perrotta A.R."/>
            <person name="Berdy B."/>
            <person name="Zhao S."/>
            <person name="Lieberman T.D."/>
            <person name="Swanson P.K."/>
            <person name="Smith M."/>
            <person name="Roesemann S."/>
            <person name="Alexander J.E."/>
            <person name="Rich S.A."/>
            <person name="Livny J."/>
            <person name="Vlamakis H."/>
            <person name="Clish C."/>
            <person name="Bullock K."/>
            <person name="Deik A."/>
            <person name="Scott J."/>
            <person name="Pierce K.A."/>
            <person name="Xavier R.J."/>
            <person name="Alm E.J."/>
        </authorList>
    </citation>
    <scope>NUCLEOTIDE SEQUENCE [LARGE SCALE GENOMIC DNA]</scope>
    <source>
        <strain evidence="9 10">BIOML-A8</strain>
    </source>
</reference>
<feature type="transmembrane region" description="Helical" evidence="7">
    <location>
        <begin position="249"/>
        <end position="271"/>
    </location>
</feature>
<dbReference type="AlphaFoldDB" id="A0A6L3JVE5"/>
<dbReference type="PANTHER" id="PTHR40074">
    <property type="entry name" value="O-ACETYLTRANSFERASE WECH"/>
    <property type="match status" value="1"/>
</dbReference>
<evidence type="ECO:0000256" key="3">
    <source>
        <dbReference type="ARBA" id="ARBA00022475"/>
    </source>
</evidence>
<evidence type="ECO:0000256" key="5">
    <source>
        <dbReference type="ARBA" id="ARBA00022989"/>
    </source>
</evidence>
<keyword evidence="4 7" id="KW-0812">Transmembrane</keyword>
<dbReference type="GO" id="GO:0016413">
    <property type="term" value="F:O-acetyltransferase activity"/>
    <property type="evidence" value="ECO:0007669"/>
    <property type="project" value="TreeGrafter"/>
</dbReference>
<evidence type="ECO:0000256" key="7">
    <source>
        <dbReference type="SAM" id="Phobius"/>
    </source>
</evidence>
<feature type="transmembrane region" description="Helical" evidence="7">
    <location>
        <begin position="110"/>
        <end position="129"/>
    </location>
</feature>
<feature type="transmembrane region" description="Helical" evidence="7">
    <location>
        <begin position="277"/>
        <end position="297"/>
    </location>
</feature>
<dbReference type="InterPro" id="IPR002656">
    <property type="entry name" value="Acyl_transf_3_dom"/>
</dbReference>
<keyword evidence="6 7" id="KW-0472">Membrane</keyword>
<comment type="caution">
    <text evidence="9">The sequence shown here is derived from an EMBL/GenBank/DDBJ whole genome shotgun (WGS) entry which is preliminary data.</text>
</comment>
<dbReference type="GO" id="GO:0009246">
    <property type="term" value="P:enterobacterial common antigen biosynthetic process"/>
    <property type="evidence" value="ECO:0007669"/>
    <property type="project" value="TreeGrafter"/>
</dbReference>
<dbReference type="Proteomes" id="UP000482653">
    <property type="component" value="Unassembled WGS sequence"/>
</dbReference>
<evidence type="ECO:0000313" key="10">
    <source>
        <dbReference type="Proteomes" id="UP000482653"/>
    </source>
</evidence>
<comment type="subcellular location">
    <subcellularLocation>
        <location evidence="1">Cell membrane</location>
        <topology evidence="1">Multi-pass membrane protein</topology>
    </subcellularLocation>
</comment>
<keyword evidence="3" id="KW-1003">Cell membrane</keyword>
<name>A0A6L3JVE5_9BACE</name>